<dbReference type="Gene3D" id="2.60.120.560">
    <property type="entry name" value="Exo-inulinase, domain 1"/>
    <property type="match status" value="3"/>
</dbReference>
<sequence length="1290" mass="139299">MKLLMKLHLSKCFSLSLAFALVSGLFVSLGTVHAAAPTVWIQNAADRAFQTSTISVDSPTAISLYMAKNEYEAAQILVRSTSSQSGVYVTPNDLTGPGGAIIPASNIKVTREYTHSNVAVKGTYEQTSDGSSSYTDALVDNTPVTVPANQTQPYWYSVYAPATQAEGTYTGTATVHCSLGNVAVPVTVVVYNVTVPPSNQSTFKTLNWFTSIGWGYEQTEDNIPMQYNVAKYDNNWWKVIENIAKNHKKHRNNVIFTDVQALILKDTTIDNNGNYTFGWATFDRFVQTFIDAGAMQYLYTPTMLERIDSESKMKLNMLKKINGVTTRVLVDAGTAEANQYLDIYFPALKAHLDAKGWTDIFYLCASDEPYFQYQIDGSNWLYAKFHQYFPNGKTSEVQDHKMPGVQASLSTTIPTTYTYEANTAYYQNLRIGGKELWLYTANKPLSYYMNRFITHYLDETRLLPWFVWKVGGIGYLHWGWNYWFTSNNTEADTFDGSLGDGGDFWLVRPNKAAYDIYDSVRSEAQLDGIEDVELLNILKQTKPLSAKLIADSLITNGTTFTRSGNIVVMAHKAILDAIISSEPDSLFTFSDRFGGDVDANWVHTAGAWSINNGEYTQTDLSGYENVSAIKGRAFGNFEYTFDVKIVNDGGVHSNWAGTMIRSMNATDLGTGYLVAVCNNGDLVVYSSDRQLAKVAIPGYVAGQSTKVKVVAQGSNIQVFIGSASNALVNITDTVYAMGNIALITGGTSATFDNVVVDVAKASGPAAPAAPVEVSKSATSVTLAAIAGQEYSKDGSNWQDSAVFNGLAPNTEYKFVTRVKETVAIKASASSAETMIRTLVSTEPSWLYTLSDSFDSDIVTNWAPAKDTTWFVANGEYNQPEYRDPNPTKPLKYFVSTAIKNRSFDNFTFTFDTKIVNDNGDHSNWAGAMIRSSDPSNLDTGYLIAVCNNSNLIVANASGALAQVTIPGYIAGQYTNVKVVAQGGNIQVFVGSSPTLLVNITNTASASGTIALVTGGASAKFDNVVVQVPKADGPAAPSAPSEASRSATSIALAAIVGQEYSKDGSHWQDSPTFSGLSADTPYTFVTRVKETATRKASAASMGTTIRTLLSSETGTLFTFSDDFSSGNDSNWTHPTGTWSVASGEYSQTSTSGYFNNSAIKNRSFGDFTLTFDTEIVNDGGDHSNWTGAMIRSSDPSNLNTGYLIAVCNNSDLIVANSGGQLAKVSIPGYVAGQNTKVKVVAQGGNIQVFIGSSVTALVNITNTASASGNIALVTGGASAKFDNVLVNWRTA</sequence>
<feature type="domain" description="Glycoside hydrolase 123 catalytic" evidence="2">
    <location>
        <begin position="221"/>
        <end position="538"/>
    </location>
</feature>
<comment type="caution">
    <text evidence="4">The sequence shown here is derived from an EMBL/GenBank/DDBJ whole genome shotgun (WGS) entry which is preliminary data.</text>
</comment>
<dbReference type="RefSeq" id="WP_378133999.1">
    <property type="nucleotide sequence ID" value="NZ_JBHSMI010000025.1"/>
</dbReference>
<evidence type="ECO:0000313" key="4">
    <source>
        <dbReference type="EMBL" id="MFC5404061.1"/>
    </source>
</evidence>
<dbReference type="InterPro" id="IPR053850">
    <property type="entry name" value="Glyco_hydro_123_N_2"/>
</dbReference>
<keyword evidence="4" id="KW-0378">Hydrolase</keyword>
<evidence type="ECO:0000259" key="3">
    <source>
        <dbReference type="Pfam" id="PF22680"/>
    </source>
</evidence>
<dbReference type="Pfam" id="PF22680">
    <property type="entry name" value="Glyco_hydro_123_N_2"/>
    <property type="match status" value="1"/>
</dbReference>
<dbReference type="Pfam" id="PF13320">
    <property type="entry name" value="GH123_cat"/>
    <property type="match status" value="1"/>
</dbReference>
<organism evidence="4 5">
    <name type="scientific">Cohnella soli</name>
    <dbReference type="NCBI Taxonomy" id="425005"/>
    <lineage>
        <taxon>Bacteria</taxon>
        <taxon>Bacillati</taxon>
        <taxon>Bacillota</taxon>
        <taxon>Bacilli</taxon>
        <taxon>Bacillales</taxon>
        <taxon>Paenibacillaceae</taxon>
        <taxon>Cohnella</taxon>
    </lineage>
</organism>
<feature type="domain" description="Glycoside hydrolase 123 N-terminal" evidence="3">
    <location>
        <begin position="63"/>
        <end position="176"/>
    </location>
</feature>
<keyword evidence="5" id="KW-1185">Reference proteome</keyword>
<protein>
    <submittedName>
        <fullName evidence="4">Glycoside hydrolase domain-containing protein</fullName>
    </submittedName>
</protein>
<proteinExistence type="predicted"/>
<feature type="chain" id="PRO_5046242303" evidence="1">
    <location>
        <begin position="35"/>
        <end position="1290"/>
    </location>
</feature>
<dbReference type="EMBL" id="JBHSMI010000025">
    <property type="protein sequence ID" value="MFC5404061.1"/>
    <property type="molecule type" value="Genomic_DNA"/>
</dbReference>
<dbReference type="Proteomes" id="UP001596113">
    <property type="component" value="Unassembled WGS sequence"/>
</dbReference>
<keyword evidence="1" id="KW-0732">Signal</keyword>
<dbReference type="InterPro" id="IPR025150">
    <property type="entry name" value="GH123_cat"/>
</dbReference>
<reference evidence="5" key="1">
    <citation type="journal article" date="2019" name="Int. J. Syst. Evol. Microbiol.">
        <title>The Global Catalogue of Microorganisms (GCM) 10K type strain sequencing project: providing services to taxonomists for standard genome sequencing and annotation.</title>
        <authorList>
            <consortium name="The Broad Institute Genomics Platform"/>
            <consortium name="The Broad Institute Genome Sequencing Center for Infectious Disease"/>
            <person name="Wu L."/>
            <person name="Ma J."/>
        </authorList>
    </citation>
    <scope>NUCLEOTIDE SEQUENCE [LARGE SCALE GENOMIC DNA]</scope>
    <source>
        <strain evidence="5">CGMCC 1.18575</strain>
    </source>
</reference>
<evidence type="ECO:0000256" key="1">
    <source>
        <dbReference type="SAM" id="SignalP"/>
    </source>
</evidence>
<feature type="signal peptide" evidence="1">
    <location>
        <begin position="1"/>
        <end position="34"/>
    </location>
</feature>
<evidence type="ECO:0000313" key="5">
    <source>
        <dbReference type="Proteomes" id="UP001596113"/>
    </source>
</evidence>
<dbReference type="GO" id="GO:0016787">
    <property type="term" value="F:hydrolase activity"/>
    <property type="evidence" value="ECO:0007669"/>
    <property type="project" value="UniProtKB-KW"/>
</dbReference>
<accession>A0ABW0HSF1</accession>
<evidence type="ECO:0000259" key="2">
    <source>
        <dbReference type="Pfam" id="PF13320"/>
    </source>
</evidence>
<gene>
    <name evidence="4" type="ORF">ACFPOF_15060</name>
</gene>
<name>A0ABW0HSF1_9BACL</name>